<feature type="non-terminal residue" evidence="3">
    <location>
        <position position="480"/>
    </location>
</feature>
<proteinExistence type="predicted"/>
<protein>
    <recommendedName>
        <fullName evidence="2">PX domain-containing protein</fullName>
    </recommendedName>
</protein>
<sequence>MLIFDLIILYLLATIFFLLVFTFYSSIRKYFEILYAENCFGLASLFVYARNVYQNSNDLLNKWIKTLSYKCFQNVRFNPFRYWSYCDHYYGFEGKNYSDDLNIKLEINKLTEVICVHYIDFWYDCIQSSLPKEGENFRKLIKKNLNEAFFNFYRLTQQKLCNDSSFAIQIFDKLNDCLKERRHYRHHKEFDEIEQQIYSQVLGDVLIQILPEDVNSLITKCDDGHNSVRLFVYNILIYTLILPSVKKITDPFFILYNYLYLCSTCFGTMSLEDFVFHLENKSRSSNPELISNPDRHFQQNESIDLLNDEQSPCPNDLSKGFFNEIRIIQAKISTSNPFINNNMNQSEKFKVNPYIDYIIVYNVLVIDDKHPDCQPSWQSYQVSRRFSEFLSFQYRLEKHPEYRKYMARLKRKPSSIYFHPNSLFSHLIPKTSFRNNLNANSTFVQQRREHLSDFLNELSRVKVINESKEFCEFLGYKYKT</sequence>
<dbReference type="EMBL" id="MUJZ01009222">
    <property type="protein sequence ID" value="OTF82281.1"/>
    <property type="molecule type" value="Genomic_DNA"/>
</dbReference>
<name>A0A1Y3BMV0_EURMA</name>
<evidence type="ECO:0000259" key="2">
    <source>
        <dbReference type="PROSITE" id="PS50195"/>
    </source>
</evidence>
<dbReference type="GO" id="GO:0035091">
    <property type="term" value="F:phosphatidylinositol binding"/>
    <property type="evidence" value="ECO:0007669"/>
    <property type="project" value="InterPro"/>
</dbReference>
<feature type="transmembrane region" description="Helical" evidence="1">
    <location>
        <begin position="7"/>
        <end position="27"/>
    </location>
</feature>
<keyword evidence="1" id="KW-1133">Transmembrane helix</keyword>
<dbReference type="Proteomes" id="UP000194236">
    <property type="component" value="Unassembled WGS sequence"/>
</dbReference>
<evidence type="ECO:0000256" key="1">
    <source>
        <dbReference type="SAM" id="Phobius"/>
    </source>
</evidence>
<accession>A0A1Y3BMV0</accession>
<keyword evidence="4" id="KW-1185">Reference proteome</keyword>
<dbReference type="PANTHER" id="PTHR22775">
    <property type="entry name" value="SORTING NEXIN"/>
    <property type="match status" value="1"/>
</dbReference>
<dbReference type="SUPFAM" id="SSF64268">
    <property type="entry name" value="PX domain"/>
    <property type="match status" value="1"/>
</dbReference>
<dbReference type="AlphaFoldDB" id="A0A1Y3BMV0"/>
<dbReference type="InterPro" id="IPR036871">
    <property type="entry name" value="PX_dom_sf"/>
</dbReference>
<dbReference type="InterPro" id="IPR001683">
    <property type="entry name" value="PX_dom"/>
</dbReference>
<dbReference type="PROSITE" id="PS50195">
    <property type="entry name" value="PX"/>
    <property type="match status" value="1"/>
</dbReference>
<evidence type="ECO:0000313" key="4">
    <source>
        <dbReference type="Proteomes" id="UP000194236"/>
    </source>
</evidence>
<keyword evidence="1" id="KW-0472">Membrane</keyword>
<dbReference type="Gene3D" id="3.30.1520.10">
    <property type="entry name" value="Phox-like domain"/>
    <property type="match status" value="1"/>
</dbReference>
<evidence type="ECO:0000313" key="3">
    <source>
        <dbReference type="EMBL" id="OTF82281.1"/>
    </source>
</evidence>
<keyword evidence="1" id="KW-0812">Transmembrane</keyword>
<dbReference type="SMART" id="SM00312">
    <property type="entry name" value="PX"/>
    <property type="match status" value="1"/>
</dbReference>
<reference evidence="3 4" key="1">
    <citation type="submission" date="2017-03" db="EMBL/GenBank/DDBJ databases">
        <title>Genome Survey of Euroglyphus maynei.</title>
        <authorList>
            <person name="Arlian L.G."/>
            <person name="Morgan M.S."/>
            <person name="Rider S.D."/>
        </authorList>
    </citation>
    <scope>NUCLEOTIDE SEQUENCE [LARGE SCALE GENOMIC DNA]</scope>
    <source>
        <strain evidence="3">Arlian Lab</strain>
        <tissue evidence="3">Whole body</tissue>
    </source>
</reference>
<dbReference type="OrthoDB" id="5582218at2759"/>
<dbReference type="PANTHER" id="PTHR22775:SF3">
    <property type="entry name" value="SORTING NEXIN-13"/>
    <property type="match status" value="1"/>
</dbReference>
<comment type="caution">
    <text evidence="3">The sequence shown here is derived from an EMBL/GenBank/DDBJ whole genome shotgun (WGS) entry which is preliminary data.</text>
</comment>
<dbReference type="Pfam" id="PF00787">
    <property type="entry name" value="PX"/>
    <property type="match status" value="1"/>
</dbReference>
<feature type="domain" description="PX" evidence="2">
    <location>
        <begin position="339"/>
        <end position="480"/>
    </location>
</feature>
<organism evidence="3 4">
    <name type="scientific">Euroglyphus maynei</name>
    <name type="common">Mayne's house dust mite</name>
    <dbReference type="NCBI Taxonomy" id="6958"/>
    <lineage>
        <taxon>Eukaryota</taxon>
        <taxon>Metazoa</taxon>
        <taxon>Ecdysozoa</taxon>
        <taxon>Arthropoda</taxon>
        <taxon>Chelicerata</taxon>
        <taxon>Arachnida</taxon>
        <taxon>Acari</taxon>
        <taxon>Acariformes</taxon>
        <taxon>Sarcoptiformes</taxon>
        <taxon>Astigmata</taxon>
        <taxon>Psoroptidia</taxon>
        <taxon>Analgoidea</taxon>
        <taxon>Pyroglyphidae</taxon>
        <taxon>Pyroglyphinae</taxon>
        <taxon>Euroglyphus</taxon>
    </lineage>
</organism>
<gene>
    <name evidence="3" type="ORF">BLA29_004845</name>
</gene>